<dbReference type="Pfam" id="PF18370">
    <property type="entry name" value="RGI_lyase"/>
    <property type="match status" value="1"/>
</dbReference>
<evidence type="ECO:0000313" key="5">
    <source>
        <dbReference type="Proteomes" id="UP000886881"/>
    </source>
</evidence>
<dbReference type="InterPro" id="IPR013783">
    <property type="entry name" value="Ig-like_fold"/>
</dbReference>
<dbReference type="Proteomes" id="UP000886881">
    <property type="component" value="Unassembled WGS sequence"/>
</dbReference>
<evidence type="ECO:0000259" key="2">
    <source>
        <dbReference type="Pfam" id="PF18370"/>
    </source>
</evidence>
<dbReference type="InterPro" id="IPR041624">
    <property type="entry name" value="RGI_lyase"/>
</dbReference>
<evidence type="ECO:0000313" key="4">
    <source>
        <dbReference type="EMBL" id="HIT47431.1"/>
    </source>
</evidence>
<reference evidence="4" key="2">
    <citation type="journal article" date="2021" name="PeerJ">
        <title>Extensive microbial diversity within the chicken gut microbiome revealed by metagenomics and culture.</title>
        <authorList>
            <person name="Gilroy R."/>
            <person name="Ravi A."/>
            <person name="Getino M."/>
            <person name="Pursley I."/>
            <person name="Horton D.L."/>
            <person name="Alikhan N.F."/>
            <person name="Baker D."/>
            <person name="Gharbi K."/>
            <person name="Hall N."/>
            <person name="Watson M."/>
            <person name="Adriaenssens E.M."/>
            <person name="Foster-Nyarko E."/>
            <person name="Jarju S."/>
            <person name="Secka A."/>
            <person name="Antonio M."/>
            <person name="Oren A."/>
            <person name="Chaudhuri R.R."/>
            <person name="La Ragione R."/>
            <person name="Hildebrand F."/>
            <person name="Pallen M.J."/>
        </authorList>
    </citation>
    <scope>NUCLEOTIDE SEQUENCE</scope>
    <source>
        <strain evidence="4">ChiHecec2B26-709</strain>
    </source>
</reference>
<dbReference type="InterPro" id="IPR049366">
    <property type="entry name" value="RGL11_C"/>
</dbReference>
<dbReference type="EMBL" id="DVLC01000116">
    <property type="protein sequence ID" value="HIT47431.1"/>
    <property type="molecule type" value="Genomic_DNA"/>
</dbReference>
<dbReference type="Gene3D" id="2.60.40.10">
    <property type="entry name" value="Immunoglobulins"/>
    <property type="match status" value="1"/>
</dbReference>
<comment type="caution">
    <text evidence="4">The sequence shown here is derived from an EMBL/GenBank/DDBJ whole genome shotgun (WGS) entry which is preliminary data.</text>
</comment>
<feature type="chain" id="PRO_5038386660" evidence="1">
    <location>
        <begin position="21"/>
        <end position="614"/>
    </location>
</feature>
<sequence length="614" mass="68390">MKQFLITAGILALATLSLSAQDQNERFYNYEVLTPQRNNSRIVPKPKVEGWADQRVKENLNRGLVAVKLDKGVYVGWRLLETDDPATAFNVYRSSNGGKTFRKINSKPVSQTTDFVDKGGSLKSIYRVTPVLGGKEGQESEAASVMEQNYLSIKFEGDYVCQKMGVGDLDGDGRLDYVIKQPRQRTDPGAWHRSDDTFKLEAYLADGTHLWTRDLGWNIEQGVWYSPFVVADLDGDGKAEVAVKTAPTDKDYRDEAGRVVGKVPQNYNGKPGTSPYGACPEYLSVLDGMTGEELDRVPWIEQGQEFGDYNRNNRNQMAVAYLDGKTPCLIINRGTYRKMAANAYQFQDGKLQLLWEWNGDQENPAIRAQGSHQIVCVDLDNDGREEVVLGAVVVDDNGEALWSAGVGHPDKSIVADIDPDNPGLEILFGVEVWHEERGVCLVDAATGKELWNIGEHTNHVGNAMAADLDPNIPGLECFAQEDPKGGKSDKYIFDCKGNRIGETADVPPCTDWIWWDADNLREYPVRSESGFGLAKYKGATVQDGLEGSIMMVGDLFGDWREEIVTVVDGELRVYTTTIPAADRRVTFLQDPLYRSYIYNRSMGYQQSPSPTHNF</sequence>
<accession>A0A9D1GNI4</accession>
<protein>
    <submittedName>
        <fullName evidence="4">Silent information regulator protein Sir2</fullName>
    </submittedName>
</protein>
<gene>
    <name evidence="4" type="ORF">IAC35_06205</name>
</gene>
<evidence type="ECO:0000259" key="3">
    <source>
        <dbReference type="Pfam" id="PF21348"/>
    </source>
</evidence>
<dbReference type="InterPro" id="IPR028994">
    <property type="entry name" value="Integrin_alpha_N"/>
</dbReference>
<name>A0A9D1GNI4_9BACT</name>
<reference evidence="4" key="1">
    <citation type="submission" date="2020-10" db="EMBL/GenBank/DDBJ databases">
        <authorList>
            <person name="Gilroy R."/>
        </authorList>
    </citation>
    <scope>NUCLEOTIDE SEQUENCE</scope>
    <source>
        <strain evidence="4">ChiHecec2B26-709</strain>
    </source>
</reference>
<dbReference type="PANTHER" id="PTHR43118">
    <property type="entry name" value="RHAMNOGALACTURONAN LYASE (EUROFUNG)"/>
    <property type="match status" value="1"/>
</dbReference>
<organism evidence="4 5">
    <name type="scientific">Candidatus Cryptobacteroides merdipullorum</name>
    <dbReference type="NCBI Taxonomy" id="2840771"/>
    <lineage>
        <taxon>Bacteria</taxon>
        <taxon>Pseudomonadati</taxon>
        <taxon>Bacteroidota</taxon>
        <taxon>Bacteroidia</taxon>
        <taxon>Bacteroidales</taxon>
        <taxon>Candidatus Cryptobacteroides</taxon>
    </lineage>
</organism>
<evidence type="ECO:0000256" key="1">
    <source>
        <dbReference type="SAM" id="SignalP"/>
    </source>
</evidence>
<dbReference type="AlphaFoldDB" id="A0A9D1GNI4"/>
<dbReference type="SUPFAM" id="SSF69318">
    <property type="entry name" value="Integrin alpha N-terminal domain"/>
    <property type="match status" value="1"/>
</dbReference>
<dbReference type="Gene3D" id="2.130.10.130">
    <property type="entry name" value="Integrin alpha, N-terminal"/>
    <property type="match status" value="1"/>
</dbReference>
<feature type="domain" description="Rhamnogalacturonan I lyase beta-sheet" evidence="2">
    <location>
        <begin position="57"/>
        <end position="145"/>
    </location>
</feature>
<feature type="domain" description="Rhamnogalacturonan lyase family 11 C-terminal" evidence="3">
    <location>
        <begin position="158"/>
        <end position="611"/>
    </location>
</feature>
<dbReference type="InterPro" id="IPR034641">
    <property type="entry name" value="RGL11"/>
</dbReference>
<proteinExistence type="predicted"/>
<dbReference type="Pfam" id="PF21348">
    <property type="entry name" value="RGL11_C"/>
    <property type="match status" value="1"/>
</dbReference>
<feature type="signal peptide" evidence="1">
    <location>
        <begin position="1"/>
        <end position="20"/>
    </location>
</feature>
<keyword evidence="1" id="KW-0732">Signal</keyword>
<dbReference type="PANTHER" id="PTHR43118:SF1">
    <property type="entry name" value="RHAMNOGALACTURONAN LYASE (EUROFUNG)"/>
    <property type="match status" value="1"/>
</dbReference>